<evidence type="ECO:0000313" key="3">
    <source>
        <dbReference type="Proteomes" id="UP000187526"/>
    </source>
</evidence>
<dbReference type="InterPro" id="IPR021671">
    <property type="entry name" value="PD(D/E)XK_Endonuc"/>
</dbReference>
<comment type="caution">
    <text evidence="2">The sequence shown here is derived from an EMBL/GenBank/DDBJ whole genome shotgun (WGS) entry which is preliminary data.</text>
</comment>
<evidence type="ECO:0000313" key="2">
    <source>
        <dbReference type="EMBL" id="OMG54831.1"/>
    </source>
</evidence>
<name>A0A1R1I7W0_9RHOO</name>
<proteinExistence type="predicted"/>
<dbReference type="Gene3D" id="3.40.1350.10">
    <property type="match status" value="1"/>
</dbReference>
<dbReference type="InterPro" id="IPR011856">
    <property type="entry name" value="tRNA_endonuc-like_dom_sf"/>
</dbReference>
<gene>
    <name evidence="2" type="ORF">BJN45_06550</name>
</gene>
<keyword evidence="3" id="KW-1185">Reference proteome</keyword>
<evidence type="ECO:0000259" key="1">
    <source>
        <dbReference type="Pfam" id="PF11645"/>
    </source>
</evidence>
<dbReference type="AlphaFoldDB" id="A0A1R1I7W0"/>
<accession>A0A1R1I7W0</accession>
<sequence>MPVRNAVLKQTTLAAHKQLSYEQLLSAWLLSDGWEVLIPVIDHGKKTDLVVADDDSFYRIQVKSIQSKDESIRVENKWQGAKIDYVVYFSTLGDWGYITPAFTETNRPLNSPDHIRFSKHPSNFLKAFKRI</sequence>
<dbReference type="GO" id="GO:0003676">
    <property type="term" value="F:nucleic acid binding"/>
    <property type="evidence" value="ECO:0007669"/>
    <property type="project" value="InterPro"/>
</dbReference>
<dbReference type="InterPro" id="IPR011335">
    <property type="entry name" value="Restrct_endonuc-II-like"/>
</dbReference>
<feature type="domain" description="PD(D/E)XK endonuclease" evidence="1">
    <location>
        <begin position="22"/>
        <end position="77"/>
    </location>
</feature>
<dbReference type="Pfam" id="PF11645">
    <property type="entry name" value="PDDEXK_5"/>
    <property type="match status" value="1"/>
</dbReference>
<dbReference type="EMBL" id="MTHD01000002">
    <property type="protein sequence ID" value="OMG54831.1"/>
    <property type="molecule type" value="Genomic_DNA"/>
</dbReference>
<dbReference type="SUPFAM" id="SSF52980">
    <property type="entry name" value="Restriction endonuclease-like"/>
    <property type="match status" value="1"/>
</dbReference>
<dbReference type="Proteomes" id="UP000187526">
    <property type="component" value="Unassembled WGS sequence"/>
</dbReference>
<protein>
    <recommendedName>
        <fullName evidence="1">PD(D/E)XK endonuclease domain-containing protein</fullName>
    </recommendedName>
</protein>
<organism evidence="2 3">
    <name type="scientific">Azonexus hydrophilus</name>
    <dbReference type="NCBI Taxonomy" id="418702"/>
    <lineage>
        <taxon>Bacteria</taxon>
        <taxon>Pseudomonadati</taxon>
        <taxon>Pseudomonadota</taxon>
        <taxon>Betaproteobacteria</taxon>
        <taxon>Rhodocyclales</taxon>
        <taxon>Azonexaceae</taxon>
        <taxon>Azonexus</taxon>
    </lineage>
</organism>
<dbReference type="RefSeq" id="WP_076093255.1">
    <property type="nucleotide sequence ID" value="NZ_MTHD01000002.1"/>
</dbReference>
<reference evidence="2 3" key="1">
    <citation type="submission" date="2016-10" db="EMBL/GenBank/DDBJ databases">
        <title>Alkaliphiles isolated from bioreactors.</title>
        <authorList>
            <person name="Salah Z."/>
            <person name="Rout S.P."/>
            <person name="Humphreys P.N."/>
        </authorList>
    </citation>
    <scope>NUCLEOTIDE SEQUENCE [LARGE SCALE GENOMIC DNA]</scope>
    <source>
        <strain evidence="2 3">ZS02</strain>
    </source>
</reference>
<dbReference type="OrthoDB" id="282784at2"/>